<keyword evidence="6 7" id="KW-0472">Membrane</keyword>
<dbReference type="PROSITE" id="PS50850">
    <property type="entry name" value="MFS"/>
    <property type="match status" value="1"/>
</dbReference>
<protein>
    <submittedName>
        <fullName evidence="9">MFS transporter</fullName>
    </submittedName>
</protein>
<evidence type="ECO:0000256" key="3">
    <source>
        <dbReference type="ARBA" id="ARBA00022475"/>
    </source>
</evidence>
<reference evidence="10" key="2">
    <citation type="submission" date="2020-03" db="EMBL/GenBank/DDBJ databases">
        <title>Complete Genome Sequences of Extremely Thermoacidophilic, Metal-Mobilizing Type-Strain Members of the Archaeal Family Sulfolobaceae: Acidianus brierleyi DSM-1651T, Acidianus sulfidivorans DSM-18786T, Metallosphaera hakonensis DSM-7519T, and Metallosphaera prunae DSM-10039T.</title>
        <authorList>
            <person name="Counts J.A."/>
            <person name="Kelly R.M."/>
        </authorList>
    </citation>
    <scope>NUCLEOTIDE SEQUENCE [LARGE SCALE GENOMIC DNA]</scope>
    <source>
        <strain evidence="10">HO1-1</strain>
    </source>
</reference>
<name>A0A2U9IQV6_9CREN</name>
<dbReference type="Gene3D" id="1.20.1720.10">
    <property type="entry name" value="Multidrug resistance protein D"/>
    <property type="match status" value="1"/>
</dbReference>
<evidence type="ECO:0000256" key="1">
    <source>
        <dbReference type="ARBA" id="ARBA00004651"/>
    </source>
</evidence>
<evidence type="ECO:0000256" key="7">
    <source>
        <dbReference type="SAM" id="Phobius"/>
    </source>
</evidence>
<keyword evidence="10" id="KW-1185">Reference proteome</keyword>
<sequence length="478" mass="50435">MNRSIILFVLVLGTLMAAVDSTVVILALPTITSDLRTNLDLAIWTILIYLLVVAVLTTQLGRIGDLLGRSRMYNLGFTVFTVGSALCGLSPSAEALVAFRAVQAFGASMLQANSGAIIADTFPVNQRGRAYGYTSIGWNVGATLGIVVGGILTTLVGWRYIFYINVPIGVVAVILGLRYVKDVGERRKQKLDVPGMILLLAGLSLITYGAADIAGRGINPVNGTMIGIGALTVAGMLAYERRAENPIIDLKAFQNRVLSFSILASFFQSMGYLSVVFIVIMYLQGIRGLSPLNASLLLIPGYVIASSLGPFAGRLSDRIGARIPATLGIAMMMGAILVYLTLTVNISLYVVIIASVIGGLGSALFYPANNSAVMANARKGFYGGANGLLRTLANLGTLSSYVLTITVASLSIPRSVAFEVFLGTTDLIGGVAQSFLVGIKSALLVALFILAVAMVLSASRGKESRTEVKERTETRTSA</sequence>
<comment type="subcellular location">
    <subcellularLocation>
        <location evidence="1">Cell membrane</location>
        <topology evidence="1">Multi-pass membrane protein</topology>
    </subcellularLocation>
</comment>
<dbReference type="InterPro" id="IPR036259">
    <property type="entry name" value="MFS_trans_sf"/>
</dbReference>
<dbReference type="PANTHER" id="PTHR42718:SF9">
    <property type="entry name" value="MAJOR FACILITATOR SUPERFAMILY MULTIDRUG TRANSPORTER MFSC"/>
    <property type="match status" value="1"/>
</dbReference>
<evidence type="ECO:0000256" key="6">
    <source>
        <dbReference type="ARBA" id="ARBA00023136"/>
    </source>
</evidence>
<dbReference type="AlphaFoldDB" id="A0A2U9IQV6"/>
<evidence type="ECO:0000313" key="9">
    <source>
        <dbReference type="EMBL" id="AWR98405.1"/>
    </source>
</evidence>
<dbReference type="InterPro" id="IPR020846">
    <property type="entry name" value="MFS_dom"/>
</dbReference>
<dbReference type="EMBL" id="CP029287">
    <property type="protein sequence ID" value="AWR98405.1"/>
    <property type="molecule type" value="Genomic_DNA"/>
</dbReference>
<organism evidence="9 10">
    <name type="scientific">Metallosphaera hakonensis JCM 8857 = DSM 7519</name>
    <dbReference type="NCBI Taxonomy" id="1293036"/>
    <lineage>
        <taxon>Archaea</taxon>
        <taxon>Thermoproteota</taxon>
        <taxon>Thermoprotei</taxon>
        <taxon>Sulfolobales</taxon>
        <taxon>Sulfolobaceae</taxon>
        <taxon>Metallosphaera</taxon>
    </lineage>
</organism>
<dbReference type="GeneID" id="36833736"/>
<dbReference type="STRING" id="1293036.GCA_001315825_02536"/>
<dbReference type="Pfam" id="PF07690">
    <property type="entry name" value="MFS_1"/>
    <property type="match status" value="1"/>
</dbReference>
<proteinExistence type="predicted"/>
<dbReference type="InterPro" id="IPR011701">
    <property type="entry name" value="MFS"/>
</dbReference>
<evidence type="ECO:0000313" key="10">
    <source>
        <dbReference type="Proteomes" id="UP000247586"/>
    </source>
</evidence>
<keyword evidence="2" id="KW-0813">Transport</keyword>
<feature type="transmembrane region" description="Helical" evidence="7">
    <location>
        <begin position="131"/>
        <end position="154"/>
    </location>
</feature>
<evidence type="ECO:0000256" key="2">
    <source>
        <dbReference type="ARBA" id="ARBA00022448"/>
    </source>
</evidence>
<feature type="transmembrane region" description="Helical" evidence="7">
    <location>
        <begin position="191"/>
        <end position="211"/>
    </location>
</feature>
<dbReference type="SUPFAM" id="SSF103473">
    <property type="entry name" value="MFS general substrate transporter"/>
    <property type="match status" value="1"/>
</dbReference>
<feature type="transmembrane region" description="Helical" evidence="7">
    <location>
        <begin position="319"/>
        <end position="340"/>
    </location>
</feature>
<evidence type="ECO:0000256" key="5">
    <source>
        <dbReference type="ARBA" id="ARBA00022989"/>
    </source>
</evidence>
<dbReference type="PANTHER" id="PTHR42718">
    <property type="entry name" value="MAJOR FACILITATOR SUPERFAMILY MULTIDRUG TRANSPORTER MFSC"/>
    <property type="match status" value="1"/>
</dbReference>
<feature type="transmembrane region" description="Helical" evidence="7">
    <location>
        <begin position="41"/>
        <end position="60"/>
    </location>
</feature>
<dbReference type="FunFam" id="1.20.1720.10:FF:000021">
    <property type="entry name" value="Drug resistance transporter, EmrB/QacA subfamily"/>
    <property type="match status" value="1"/>
</dbReference>
<dbReference type="Gene3D" id="1.20.1250.20">
    <property type="entry name" value="MFS general substrate transporter like domains"/>
    <property type="match status" value="1"/>
</dbReference>
<dbReference type="KEGG" id="mhk:DFR87_00300"/>
<feature type="transmembrane region" description="Helical" evidence="7">
    <location>
        <begin position="432"/>
        <end position="456"/>
    </location>
</feature>
<feature type="transmembrane region" description="Helical" evidence="7">
    <location>
        <begin position="294"/>
        <end position="312"/>
    </location>
</feature>
<keyword evidence="5 7" id="KW-1133">Transmembrane helix</keyword>
<feature type="transmembrane region" description="Helical" evidence="7">
    <location>
        <begin position="217"/>
        <end position="239"/>
    </location>
</feature>
<feature type="transmembrane region" description="Helical" evidence="7">
    <location>
        <begin position="346"/>
        <end position="366"/>
    </location>
</feature>
<dbReference type="FunFam" id="1.20.1250.20:FF:000503">
    <property type="entry name" value="Drug resistance transporter, EmrB/QacA subfamily"/>
    <property type="match status" value="1"/>
</dbReference>
<dbReference type="RefSeq" id="WP_110368657.1">
    <property type="nucleotide sequence ID" value="NZ_CP029287.2"/>
</dbReference>
<feature type="transmembrane region" description="Helical" evidence="7">
    <location>
        <begin position="260"/>
        <end position="282"/>
    </location>
</feature>
<dbReference type="Proteomes" id="UP000247586">
    <property type="component" value="Chromosome"/>
</dbReference>
<dbReference type="GO" id="GO:0005886">
    <property type="term" value="C:plasma membrane"/>
    <property type="evidence" value="ECO:0007669"/>
    <property type="project" value="UniProtKB-SubCell"/>
</dbReference>
<feature type="domain" description="Major facilitator superfamily (MFS) profile" evidence="8">
    <location>
        <begin position="6"/>
        <end position="465"/>
    </location>
</feature>
<dbReference type="CDD" id="cd17321">
    <property type="entry name" value="MFS_MMR_MDR_like"/>
    <property type="match status" value="1"/>
</dbReference>
<dbReference type="OrthoDB" id="117970at2157"/>
<dbReference type="GO" id="GO:0022857">
    <property type="term" value="F:transmembrane transporter activity"/>
    <property type="evidence" value="ECO:0007669"/>
    <property type="project" value="InterPro"/>
</dbReference>
<reference evidence="10" key="3">
    <citation type="submission" date="2020-03" db="EMBL/GenBank/DDBJ databases">
        <title>Sequencing and Assembly of Multiple Reported Metal-Biooxidizing Members of the Extremely Thermoacidophilic Archaeal Family Sulfolobaceae.</title>
        <authorList>
            <person name="Counts J.A."/>
            <person name="Kelly R.M."/>
        </authorList>
    </citation>
    <scope>NUCLEOTIDE SEQUENCE [LARGE SCALE GENOMIC DNA]</scope>
    <source>
        <strain evidence="10">HO1-1</strain>
    </source>
</reference>
<feature type="transmembrane region" description="Helical" evidence="7">
    <location>
        <begin position="160"/>
        <end position="179"/>
    </location>
</feature>
<accession>A0A2U9IQV6</accession>
<evidence type="ECO:0000259" key="8">
    <source>
        <dbReference type="PROSITE" id="PS50850"/>
    </source>
</evidence>
<keyword evidence="4 7" id="KW-0812">Transmembrane</keyword>
<keyword evidence="3" id="KW-1003">Cell membrane</keyword>
<gene>
    <name evidence="9" type="ORF">DFR87_00300</name>
</gene>
<feature type="transmembrane region" description="Helical" evidence="7">
    <location>
        <begin position="387"/>
        <end position="412"/>
    </location>
</feature>
<evidence type="ECO:0000256" key="4">
    <source>
        <dbReference type="ARBA" id="ARBA00022692"/>
    </source>
</evidence>
<reference evidence="9 10" key="1">
    <citation type="submission" date="2018-05" db="EMBL/GenBank/DDBJ databases">
        <title>Complete Genome Sequences of Extremely Thermoacidophilic, Metal-Mobilizing Type-Strain Members of the Archaeal Family Sulfolobaceae: Acidianus brierleyi DSM-1651T, Acidianus sulfidivorans DSM-18786T, Metallosphaera hakonensis DSM-7519T, and Metallosphaera prunae DSM-10039T.</title>
        <authorList>
            <person name="Counts J.A."/>
            <person name="Kelly R.M."/>
        </authorList>
    </citation>
    <scope>NUCLEOTIDE SEQUENCE [LARGE SCALE GENOMIC DNA]</scope>
    <source>
        <strain evidence="9 10">HO1-1</strain>
    </source>
</reference>